<dbReference type="AlphaFoldDB" id="A0A9Q8ZDT9"/>
<evidence type="ECO:0000256" key="1">
    <source>
        <dbReference type="SAM" id="MobiDB-lite"/>
    </source>
</evidence>
<reference evidence="3" key="1">
    <citation type="submission" date="2021-12" db="EMBL/GenBank/DDBJ databases">
        <title>Curvularia clavata genome.</title>
        <authorList>
            <person name="Cao Y."/>
        </authorList>
    </citation>
    <scope>NUCLEOTIDE SEQUENCE</scope>
    <source>
        <strain evidence="3">Yc1106</strain>
    </source>
</reference>
<feature type="compositionally biased region" description="Basic and acidic residues" evidence="1">
    <location>
        <begin position="129"/>
        <end position="143"/>
    </location>
</feature>
<feature type="region of interest" description="Disordered" evidence="1">
    <location>
        <begin position="124"/>
        <end position="143"/>
    </location>
</feature>
<dbReference type="OrthoDB" id="2129288at2759"/>
<evidence type="ECO:0000313" key="4">
    <source>
        <dbReference type="Proteomes" id="UP001056012"/>
    </source>
</evidence>
<gene>
    <name evidence="3" type="ORF">yc1106_07659</name>
</gene>
<feature type="domain" description="Tautomerase cis-CaaD-like" evidence="2">
    <location>
        <begin position="1"/>
        <end position="134"/>
    </location>
</feature>
<keyword evidence="4" id="KW-1185">Reference proteome</keyword>
<protein>
    <recommendedName>
        <fullName evidence="2">Tautomerase cis-CaaD-like domain-containing protein</fullName>
    </recommendedName>
</protein>
<dbReference type="Proteomes" id="UP001056012">
    <property type="component" value="Chromosome 5"/>
</dbReference>
<organism evidence="3 4">
    <name type="scientific">Curvularia clavata</name>
    <dbReference type="NCBI Taxonomy" id="95742"/>
    <lineage>
        <taxon>Eukaryota</taxon>
        <taxon>Fungi</taxon>
        <taxon>Dikarya</taxon>
        <taxon>Ascomycota</taxon>
        <taxon>Pezizomycotina</taxon>
        <taxon>Dothideomycetes</taxon>
        <taxon>Pleosporomycetidae</taxon>
        <taxon>Pleosporales</taxon>
        <taxon>Pleosporineae</taxon>
        <taxon>Pleosporaceae</taxon>
        <taxon>Curvularia</taxon>
    </lineage>
</organism>
<dbReference type="Pfam" id="PF14832">
    <property type="entry name" value="Tautomerase_3"/>
    <property type="match status" value="1"/>
</dbReference>
<dbReference type="VEuPathDB" id="FungiDB:yc1106_07659"/>
<dbReference type="InterPro" id="IPR014347">
    <property type="entry name" value="Tautomerase/MIF_sf"/>
</dbReference>
<proteinExistence type="predicted"/>
<dbReference type="Gene3D" id="3.30.429.10">
    <property type="entry name" value="Macrophage Migration Inhibitory Factor"/>
    <property type="match status" value="1"/>
</dbReference>
<name>A0A9Q8ZDT9_CURCL</name>
<evidence type="ECO:0000259" key="2">
    <source>
        <dbReference type="Pfam" id="PF14832"/>
    </source>
</evidence>
<dbReference type="InterPro" id="IPR028116">
    <property type="entry name" value="Cis-CaaD-like"/>
</dbReference>
<dbReference type="EMBL" id="CP089278">
    <property type="protein sequence ID" value="USP80385.1"/>
    <property type="molecule type" value="Genomic_DNA"/>
</dbReference>
<accession>A0A9Q8ZDT9</accession>
<sequence length="150" mass="17322">MPVWLVLHGPATFRDEASRAAFAKDITFQIYKRIPPFYTDVAFIPTPSLYVGGEKNDKMVRIVIHELAGRHPSAEEREGWLNIIDRAIKPHIADKGYEWKYHIEEPARDLWKIQGYVPPPFATGAQKKWHSENKPSPYTKRDGRVEKALL</sequence>
<evidence type="ECO:0000313" key="3">
    <source>
        <dbReference type="EMBL" id="USP80385.1"/>
    </source>
</evidence>